<reference evidence="1 2" key="1">
    <citation type="submission" date="2017-10" db="EMBL/GenBank/DDBJ databases">
        <title>The draft genome sequence of Lewinella nigricans NBRC 102662.</title>
        <authorList>
            <person name="Wang K."/>
        </authorList>
    </citation>
    <scope>NUCLEOTIDE SEQUENCE [LARGE SCALE GENOMIC DNA]</scope>
    <source>
        <strain evidence="1 2">NBRC 102662</strain>
    </source>
</reference>
<sequence>MFLLSLLSVPSFGQQKPKKRFKLPPQLSEASGLYIAGPDSLWWHNDSGDGPMIYLTDGRGKLLRIDTLSHLQHIDWEDITSDDQGRIYIGDFGNNANARQNLKIYRYDLEAGTTDSLSFAYEDQKQFPPPPEWANFDMEAFFWMNDSLHLFSKNRLRRGNYQCKHYVLADDPGEQVARLQDSIYLRKRVITGAAISPDGKTMALVGYNFKMCLGFFPSSAASLFVFKNFNGSRFFEGEMERKSLSCFFATQYESVDFIDNNQVYVASEKTVIIPPRAKRRRVRKADKKESTLTAIRE</sequence>
<comment type="caution">
    <text evidence="1">The sequence shown here is derived from an EMBL/GenBank/DDBJ whole genome shotgun (WGS) entry which is preliminary data.</text>
</comment>
<gene>
    <name evidence="1" type="ORF">CRP01_10250</name>
</gene>
<accession>A0A2D0NE36</accession>
<organism evidence="1 2">
    <name type="scientific">Flavilitoribacter nigricans (strain ATCC 23147 / DSM 23189 / NBRC 102662 / NCIMB 1420 / SS-2)</name>
    <name type="common">Lewinella nigricans</name>
    <dbReference type="NCBI Taxonomy" id="1122177"/>
    <lineage>
        <taxon>Bacteria</taxon>
        <taxon>Pseudomonadati</taxon>
        <taxon>Bacteroidota</taxon>
        <taxon>Saprospiria</taxon>
        <taxon>Saprospirales</taxon>
        <taxon>Lewinellaceae</taxon>
        <taxon>Flavilitoribacter</taxon>
    </lineage>
</organism>
<dbReference type="Proteomes" id="UP000223913">
    <property type="component" value="Unassembled WGS sequence"/>
</dbReference>
<name>A0A2D0NE36_FLAN2</name>
<evidence type="ECO:0000313" key="2">
    <source>
        <dbReference type="Proteomes" id="UP000223913"/>
    </source>
</evidence>
<dbReference type="AlphaFoldDB" id="A0A2D0NE36"/>
<dbReference type="SUPFAM" id="SSF63829">
    <property type="entry name" value="Calcium-dependent phosphotriesterase"/>
    <property type="match status" value="1"/>
</dbReference>
<evidence type="ECO:0008006" key="3">
    <source>
        <dbReference type="Google" id="ProtNLM"/>
    </source>
</evidence>
<dbReference type="EMBL" id="PDUD01000017">
    <property type="protein sequence ID" value="PHN06668.1"/>
    <property type="molecule type" value="Genomic_DNA"/>
</dbReference>
<protein>
    <recommendedName>
        <fullName evidence="3">T9SS C-terminal target domain-containing protein</fullName>
    </recommendedName>
</protein>
<keyword evidence="2" id="KW-1185">Reference proteome</keyword>
<evidence type="ECO:0000313" key="1">
    <source>
        <dbReference type="EMBL" id="PHN06668.1"/>
    </source>
</evidence>
<proteinExistence type="predicted"/>